<proteinExistence type="predicted"/>
<name>A0A0D2Q0I3_HYPSF</name>
<feature type="compositionally biased region" description="Polar residues" evidence="1">
    <location>
        <begin position="1308"/>
        <end position="1318"/>
    </location>
</feature>
<dbReference type="EMBL" id="KN817533">
    <property type="protein sequence ID" value="KJA25080.1"/>
    <property type="molecule type" value="Genomic_DNA"/>
</dbReference>
<organism evidence="2 3">
    <name type="scientific">Hypholoma sublateritium (strain FD-334 SS-4)</name>
    <dbReference type="NCBI Taxonomy" id="945553"/>
    <lineage>
        <taxon>Eukaryota</taxon>
        <taxon>Fungi</taxon>
        <taxon>Dikarya</taxon>
        <taxon>Basidiomycota</taxon>
        <taxon>Agaricomycotina</taxon>
        <taxon>Agaricomycetes</taxon>
        <taxon>Agaricomycetidae</taxon>
        <taxon>Agaricales</taxon>
        <taxon>Agaricineae</taxon>
        <taxon>Strophariaceae</taxon>
        <taxon>Hypholoma</taxon>
    </lineage>
</organism>
<feature type="compositionally biased region" description="Polar residues" evidence="1">
    <location>
        <begin position="1234"/>
        <end position="1243"/>
    </location>
</feature>
<keyword evidence="3" id="KW-1185">Reference proteome</keyword>
<evidence type="ECO:0000313" key="3">
    <source>
        <dbReference type="Proteomes" id="UP000054270"/>
    </source>
</evidence>
<feature type="compositionally biased region" description="Pro residues" evidence="1">
    <location>
        <begin position="1176"/>
        <end position="1186"/>
    </location>
</feature>
<dbReference type="OrthoDB" id="298939at2759"/>
<feature type="compositionally biased region" description="Polar residues" evidence="1">
    <location>
        <begin position="1025"/>
        <end position="1039"/>
    </location>
</feature>
<evidence type="ECO:0000313" key="2">
    <source>
        <dbReference type="EMBL" id="KJA25080.1"/>
    </source>
</evidence>
<feature type="region of interest" description="Disordered" evidence="1">
    <location>
        <begin position="785"/>
        <end position="929"/>
    </location>
</feature>
<sequence length="1385" mass="146982">MASVQALPPMNSQPHHSKVKVSITLADSSFVAGAHVGGKLEMECRADRGLGIGIMMIELFAIQELSSRDHSATSTFLHSCRLFQGPTLPPSNAVQAHPMPGDPPLPQHYYQARRGHSTFLFHIPIPATSPSSISFGSGLAKVHYELRASVGVFWKNEKRLVVDKRSIDVVESYPFVETLMGKVPEAIVVGENGKLWMQGKLVGNVIVAGDSACLELQVKNHTAKKNTGLTLTLTRTLYLPGSAAAPVHISDTLITVPFRGPEYIIPPGAEGVANLVFDVPKHARGIRGGTLDGEELEGGDGVRRTDSLFEIRCKVEVKLTMGMGSKDVLLEIPVEVVHPIALPSPEELPGPFSQPYLPSEPMASPISYHDYNPYYASPPAPLPVPYVDPVQNQVWMPPPISTHTPLGYPYLSHSPAPPDPYQQPWSPHAFYGASPYLVPQQNLFPPSDPTGGYLHRPSSAGPVASVSQVPLPTIPGLPASSHPPYVLPLPQIQNPVSDEVLEPQAGKGERALRVTQHLRLSSRNRSVSPQSHRYPLPAAVENQAYEPIASDYPAFATPSRVPMAPSTPEAKLLHSPRPQLTPKHSFTRDPVLGATSKSERVEELEMMADAVNRRSRDLSNDLPKEMADLFSSAIAVKAQDMPVPAGSNLNKTLPGPPVPSGKPLLMPPSRARADVYFTEKSDALAETAPLPSDQTPPTPALLAVLPSRHRDVPQTESGLDALERRLLAEVGTRKIDVHPAVVDVRSVAPIETIGLTPPTRSTAVRIPQKSPEPLHDSAISSLTLAGGLVGDDSDGEFDGRTHRAGRSRAGSSEGHDEARGGLHMHMRGRAQGTTPTKMEREKGREERGMEEAERLKEKGKEGKTSGKKKDRATTKSSAKGRVAAWLGGIDPDVPPQEQVIPPSPSVLRDPLETFDAEDGTPQPQFPPIVDPWASLTMEARPPADAPAPPNPRSSGFVPIATLKRSSIQAPPLLLRDVSVSQEAKRIQDIWSSGSPPAVHAVPKTPLAITPVAPPMSIRTDRGVSPPSSKPITGGIASSNPQPPRPLSYSAAARSKPKTPEPVRMRAKSPPPPPLPNKSAAPPLGRGRVHAAFPPPKPIDLEVKYDIRSARGGRGGKVTAVANLWSSGAIANDAKGKESAPAPRRAHGVADVSAQPTVPPKPARPQRKLFSAAVMTPAPPRQAPPPTASGSAAAVSNTPPRPRQEAQKRPDSRTLFGQGKPSPRVSPGPSPRKAVSTNALSTQAGDVRAVKAGHSAEVLALARPATAMAMAKRNANGGAPVPRGLAAPGARTAPVVKGASDPAVVSSSHAVPTLSTTASLARPQRPAAQKLGDAAPFSASGLVEAVSPADGARPASPSKRVDLAFGQARLRDLIKKYQGQGQKSES</sequence>
<protein>
    <recommendedName>
        <fullName evidence="4">Arrestin-like N-terminal domain-containing protein</fullName>
    </recommendedName>
</protein>
<feature type="region of interest" description="Disordered" evidence="1">
    <location>
        <begin position="563"/>
        <end position="590"/>
    </location>
</feature>
<dbReference type="OMA" id="MNASPYH"/>
<evidence type="ECO:0008006" key="4">
    <source>
        <dbReference type="Google" id="ProtNLM"/>
    </source>
</evidence>
<gene>
    <name evidence="2" type="ORF">HYPSUDRAFT_199995</name>
</gene>
<feature type="region of interest" description="Disordered" evidence="1">
    <location>
        <begin position="1308"/>
        <end position="1332"/>
    </location>
</feature>
<feature type="region of interest" description="Disordered" evidence="1">
    <location>
        <begin position="990"/>
        <end position="1099"/>
    </location>
</feature>
<feature type="compositionally biased region" description="Basic and acidic residues" evidence="1">
    <location>
        <begin position="837"/>
        <end position="864"/>
    </location>
</feature>
<dbReference type="Proteomes" id="UP000054270">
    <property type="component" value="Unassembled WGS sequence"/>
</dbReference>
<feature type="region of interest" description="Disordered" evidence="1">
    <location>
        <begin position="1129"/>
        <end position="1247"/>
    </location>
</feature>
<evidence type="ECO:0000256" key="1">
    <source>
        <dbReference type="SAM" id="MobiDB-lite"/>
    </source>
</evidence>
<reference evidence="3" key="1">
    <citation type="submission" date="2014-04" db="EMBL/GenBank/DDBJ databases">
        <title>Evolutionary Origins and Diversification of the Mycorrhizal Mutualists.</title>
        <authorList>
            <consortium name="DOE Joint Genome Institute"/>
            <consortium name="Mycorrhizal Genomics Consortium"/>
            <person name="Kohler A."/>
            <person name="Kuo A."/>
            <person name="Nagy L.G."/>
            <person name="Floudas D."/>
            <person name="Copeland A."/>
            <person name="Barry K.W."/>
            <person name="Cichocki N."/>
            <person name="Veneault-Fourrey C."/>
            <person name="LaButti K."/>
            <person name="Lindquist E.A."/>
            <person name="Lipzen A."/>
            <person name="Lundell T."/>
            <person name="Morin E."/>
            <person name="Murat C."/>
            <person name="Riley R."/>
            <person name="Ohm R."/>
            <person name="Sun H."/>
            <person name="Tunlid A."/>
            <person name="Henrissat B."/>
            <person name="Grigoriev I.V."/>
            <person name="Hibbett D.S."/>
            <person name="Martin F."/>
        </authorList>
    </citation>
    <scope>NUCLEOTIDE SEQUENCE [LARGE SCALE GENOMIC DNA]</scope>
    <source>
        <strain evidence="3">FD-334 SS-4</strain>
    </source>
</reference>
<feature type="compositionally biased region" description="Basic and acidic residues" evidence="1">
    <location>
        <begin position="1201"/>
        <end position="1211"/>
    </location>
</feature>
<dbReference type="STRING" id="945553.A0A0D2Q0I3"/>
<accession>A0A0D2Q0I3</accession>